<dbReference type="PANTHER" id="PTHR42930">
    <property type="entry name" value="PHOSPHATE-SPECIFIC TRANSPORT SYSTEM ACCESSORY PROTEIN PHOU"/>
    <property type="match status" value="1"/>
</dbReference>
<keyword evidence="5 7" id="KW-0963">Cytoplasm</keyword>
<dbReference type="InterPro" id="IPR028366">
    <property type="entry name" value="PhoU"/>
</dbReference>
<comment type="caution">
    <text evidence="9">The sequence shown here is derived from an EMBL/GenBank/DDBJ whole genome shotgun (WGS) entry which is preliminary data.</text>
</comment>
<reference evidence="9 10" key="1">
    <citation type="submission" date="2019-03" db="EMBL/GenBank/DDBJ databases">
        <title>Genomic Encyclopedia of Type Strains, Phase IV (KMG-IV): sequencing the most valuable type-strain genomes for metagenomic binning, comparative biology and taxonomic classification.</title>
        <authorList>
            <person name="Goeker M."/>
        </authorList>
    </citation>
    <scope>NUCLEOTIDE SEQUENCE [LARGE SCALE GENOMIC DNA]</scope>
    <source>
        <strain evidence="9 10">DSM 100451</strain>
    </source>
</reference>
<dbReference type="AlphaFoldDB" id="A0A4R1QZ42"/>
<dbReference type="InterPro" id="IPR026022">
    <property type="entry name" value="PhoU_dom"/>
</dbReference>
<comment type="function">
    <text evidence="7">Plays a role in the regulation of phosphate uptake.</text>
</comment>
<evidence type="ECO:0000256" key="1">
    <source>
        <dbReference type="ARBA" id="ARBA00004496"/>
    </source>
</evidence>
<dbReference type="Gene3D" id="1.20.58.220">
    <property type="entry name" value="Phosphate transport system protein phou homolog 2, domain 2"/>
    <property type="match status" value="1"/>
</dbReference>
<accession>A0A4R1QZ42</accession>
<dbReference type="GO" id="GO:0045936">
    <property type="term" value="P:negative regulation of phosphate metabolic process"/>
    <property type="evidence" value="ECO:0007669"/>
    <property type="project" value="InterPro"/>
</dbReference>
<sequence length="217" mass="24926">MMTRINYNNDLQALYDAVKQMGLTIETSIDQTWKALQKLDMKTAQAIIDGDEAIDQMERNIEKACLELVLTQTPVAGDWRRIASIMRMISDLERIADHCSDISEYIVQLAAKPAVELPAPMEKMFCLMKTMVKETVTAFVELSEDKARAVIGQDDLQDDYFLQVCEELCDRMQKHPEEVRQRVDQLMIAKYLERMSDHSTNLAEWVVYIVSGQLVNN</sequence>
<comment type="subunit">
    <text evidence="3 7">Homodimer.</text>
</comment>
<evidence type="ECO:0000259" key="8">
    <source>
        <dbReference type="Pfam" id="PF01895"/>
    </source>
</evidence>
<evidence type="ECO:0000256" key="4">
    <source>
        <dbReference type="ARBA" id="ARBA00022448"/>
    </source>
</evidence>
<dbReference type="GO" id="GO:0030643">
    <property type="term" value="P:intracellular phosphate ion homeostasis"/>
    <property type="evidence" value="ECO:0007669"/>
    <property type="project" value="InterPro"/>
</dbReference>
<evidence type="ECO:0000256" key="7">
    <source>
        <dbReference type="PIRNR" id="PIRNR003107"/>
    </source>
</evidence>
<dbReference type="InterPro" id="IPR038078">
    <property type="entry name" value="PhoU-like_sf"/>
</dbReference>
<evidence type="ECO:0000256" key="3">
    <source>
        <dbReference type="ARBA" id="ARBA00011738"/>
    </source>
</evidence>
<dbReference type="GeneID" id="97382791"/>
<dbReference type="Pfam" id="PF01895">
    <property type="entry name" value="PhoU"/>
    <property type="match status" value="2"/>
</dbReference>
<proteinExistence type="inferred from homology"/>
<name>A0A4R1QZ42_9FIRM</name>
<dbReference type="EMBL" id="SLUM01000008">
    <property type="protein sequence ID" value="TCL58251.1"/>
    <property type="molecule type" value="Genomic_DNA"/>
</dbReference>
<evidence type="ECO:0000313" key="9">
    <source>
        <dbReference type="EMBL" id="TCL58251.1"/>
    </source>
</evidence>
<evidence type="ECO:0000256" key="2">
    <source>
        <dbReference type="ARBA" id="ARBA00008107"/>
    </source>
</evidence>
<keyword evidence="4 7" id="KW-0813">Transport</keyword>
<dbReference type="OrthoDB" id="9814256at2"/>
<dbReference type="FunFam" id="1.20.58.220:FF:000004">
    <property type="entry name" value="Phosphate-specific transport system accessory protein PhoU"/>
    <property type="match status" value="1"/>
</dbReference>
<dbReference type="PANTHER" id="PTHR42930:SF3">
    <property type="entry name" value="PHOSPHATE-SPECIFIC TRANSPORT SYSTEM ACCESSORY PROTEIN PHOU"/>
    <property type="match status" value="1"/>
</dbReference>
<feature type="domain" description="PhoU" evidence="8">
    <location>
        <begin position="122"/>
        <end position="206"/>
    </location>
</feature>
<dbReference type="GO" id="GO:0006817">
    <property type="term" value="P:phosphate ion transport"/>
    <property type="evidence" value="ECO:0007669"/>
    <property type="project" value="UniProtKB-KW"/>
</dbReference>
<keyword evidence="6 7" id="KW-0592">Phosphate transport</keyword>
<dbReference type="STRING" id="1650663.GCA_001486665_01582"/>
<dbReference type="Proteomes" id="UP000295184">
    <property type="component" value="Unassembled WGS sequence"/>
</dbReference>
<dbReference type="GO" id="GO:0005737">
    <property type="term" value="C:cytoplasm"/>
    <property type="evidence" value="ECO:0007669"/>
    <property type="project" value="UniProtKB-SubCell"/>
</dbReference>
<evidence type="ECO:0000256" key="5">
    <source>
        <dbReference type="ARBA" id="ARBA00022490"/>
    </source>
</evidence>
<comment type="similarity">
    <text evidence="2 7">Belongs to the PhoU family.</text>
</comment>
<protein>
    <recommendedName>
        <fullName evidence="7">Phosphate-specific transport system accessory protein PhoU</fullName>
    </recommendedName>
</protein>
<dbReference type="NCBIfam" id="TIGR02135">
    <property type="entry name" value="phoU_full"/>
    <property type="match status" value="1"/>
</dbReference>
<evidence type="ECO:0000256" key="6">
    <source>
        <dbReference type="ARBA" id="ARBA00022592"/>
    </source>
</evidence>
<gene>
    <name evidence="9" type="ORF">EDD77_108120</name>
</gene>
<dbReference type="RefSeq" id="WP_058964009.1">
    <property type="nucleotide sequence ID" value="NZ_CABKVM010000016.1"/>
</dbReference>
<dbReference type="SUPFAM" id="SSF109755">
    <property type="entry name" value="PhoU-like"/>
    <property type="match status" value="1"/>
</dbReference>
<comment type="subcellular location">
    <subcellularLocation>
        <location evidence="1 7">Cytoplasm</location>
    </subcellularLocation>
</comment>
<organism evidence="9 10">
    <name type="scientific">Allofournierella massiliensis</name>
    <dbReference type="NCBI Taxonomy" id="1650663"/>
    <lineage>
        <taxon>Bacteria</taxon>
        <taxon>Bacillati</taxon>
        <taxon>Bacillota</taxon>
        <taxon>Clostridia</taxon>
        <taxon>Eubacteriales</taxon>
        <taxon>Oscillospiraceae</taxon>
        <taxon>Allofournierella</taxon>
    </lineage>
</organism>
<evidence type="ECO:0000313" key="10">
    <source>
        <dbReference type="Proteomes" id="UP000295184"/>
    </source>
</evidence>
<feature type="domain" description="PhoU" evidence="8">
    <location>
        <begin position="18"/>
        <end position="106"/>
    </location>
</feature>
<dbReference type="PIRSF" id="PIRSF003107">
    <property type="entry name" value="PhoU"/>
    <property type="match status" value="1"/>
</dbReference>